<protein>
    <submittedName>
        <fullName evidence="1">Uncharacterized protein</fullName>
    </submittedName>
</protein>
<organism evidence="1 2">
    <name type="scientific">Porphyromonas canoris</name>
    <dbReference type="NCBI Taxonomy" id="36875"/>
    <lineage>
        <taxon>Bacteria</taxon>
        <taxon>Pseudomonadati</taxon>
        <taxon>Bacteroidota</taxon>
        <taxon>Bacteroidia</taxon>
        <taxon>Bacteroidales</taxon>
        <taxon>Porphyromonadaceae</taxon>
        <taxon>Porphyromonas</taxon>
    </lineage>
</organism>
<dbReference type="EMBL" id="JQZV01000013">
    <property type="protein sequence ID" value="KGN91847.1"/>
    <property type="molecule type" value="Genomic_DNA"/>
</dbReference>
<gene>
    <name evidence="1" type="ORF">HQ43_07155</name>
</gene>
<dbReference type="Proteomes" id="UP000030101">
    <property type="component" value="Unassembled WGS sequence"/>
</dbReference>
<reference evidence="1 2" key="1">
    <citation type="submission" date="2014-08" db="EMBL/GenBank/DDBJ databases">
        <title>Porphyromonas canoris strain:OH2762 Genome sequencing.</title>
        <authorList>
            <person name="Wallis C."/>
            <person name="Deusch O."/>
            <person name="O'Flynn C."/>
            <person name="Davis I."/>
            <person name="Jospin G."/>
            <person name="Darling A.E."/>
            <person name="Coil D.A."/>
            <person name="Alexiev A."/>
            <person name="Horsfall A."/>
            <person name="Kirkwood N."/>
            <person name="Harris S."/>
            <person name="Eisen J.A."/>
        </authorList>
    </citation>
    <scope>NUCLEOTIDE SEQUENCE [LARGE SCALE GENOMIC DNA]</scope>
    <source>
        <strain evidence="2">COT-108 OH2762</strain>
    </source>
</reference>
<name>A0ABR4XJY5_9PORP</name>
<keyword evidence="2" id="KW-1185">Reference proteome</keyword>
<accession>A0ABR4XJY5</accession>
<sequence>MKVIVKILLVAAIVGLAYVSAMSILTPINFKKKKTEREKPIIERLIDIRTAQISFKTQYNRHAANFAELEDFLNNGRIPTVLKEGELTEKQREDGLTEASAAAITAKARATGNWKEATEKGLVYGENKYFLRDTTWANAKLALFGENFDVSSIGIVPGTNASFKMDTASVKTASGFDIRIFEASVDYDVYLGDLDKHQLKNLKDRTEKLEKFPGLKVGSLVEVNNYAGNWEKEF</sequence>
<evidence type="ECO:0000313" key="1">
    <source>
        <dbReference type="EMBL" id="KGN91847.1"/>
    </source>
</evidence>
<dbReference type="RefSeq" id="WP_036791422.1">
    <property type="nucleotide sequence ID" value="NZ_JQZV01000013.1"/>
</dbReference>
<proteinExistence type="predicted"/>
<evidence type="ECO:0000313" key="2">
    <source>
        <dbReference type="Proteomes" id="UP000030101"/>
    </source>
</evidence>
<comment type="caution">
    <text evidence="1">The sequence shown here is derived from an EMBL/GenBank/DDBJ whole genome shotgun (WGS) entry which is preliminary data.</text>
</comment>